<dbReference type="GeneID" id="20320109"/>
<sequence>MERPQCNLVHTTRALTLPKLFQNLNKRIIETADIGPKVRCPQLNKRLCMLRSGRQQSDFPPFPSENSDSADPYSNTTQETTLSVKEDALDIRVTRLSHKSL</sequence>
<dbReference type="Proteomes" id="UP000054324">
    <property type="component" value="Unassembled WGS sequence"/>
</dbReference>
<proteinExistence type="predicted"/>
<organism evidence="2 3">
    <name type="scientific">Opisthorchis viverrini</name>
    <name type="common">Southeast Asian liver fluke</name>
    <dbReference type="NCBI Taxonomy" id="6198"/>
    <lineage>
        <taxon>Eukaryota</taxon>
        <taxon>Metazoa</taxon>
        <taxon>Spiralia</taxon>
        <taxon>Lophotrochozoa</taxon>
        <taxon>Platyhelminthes</taxon>
        <taxon>Trematoda</taxon>
        <taxon>Digenea</taxon>
        <taxon>Opisthorchiida</taxon>
        <taxon>Opisthorchiata</taxon>
        <taxon>Opisthorchiidae</taxon>
        <taxon>Opisthorchis</taxon>
    </lineage>
</organism>
<dbReference type="RefSeq" id="XP_009169326.1">
    <property type="nucleotide sequence ID" value="XM_009171062.1"/>
</dbReference>
<protein>
    <submittedName>
        <fullName evidence="2">Uncharacterized protein</fullName>
    </submittedName>
</protein>
<dbReference type="AlphaFoldDB" id="A0A075AEQ2"/>
<evidence type="ECO:0000313" key="3">
    <source>
        <dbReference type="Proteomes" id="UP000054324"/>
    </source>
</evidence>
<dbReference type="EMBL" id="KL596735">
    <property type="protein sequence ID" value="KER26949.1"/>
    <property type="molecule type" value="Genomic_DNA"/>
</dbReference>
<accession>A0A075AEQ2</accession>
<evidence type="ECO:0000256" key="1">
    <source>
        <dbReference type="SAM" id="MobiDB-lite"/>
    </source>
</evidence>
<reference evidence="2 3" key="1">
    <citation type="submission" date="2013-11" db="EMBL/GenBank/DDBJ databases">
        <title>Opisthorchis viverrini - life in the bile duct.</title>
        <authorList>
            <person name="Young N.D."/>
            <person name="Nagarajan N."/>
            <person name="Lin S.J."/>
            <person name="Korhonen P.K."/>
            <person name="Jex A.R."/>
            <person name="Hall R.S."/>
            <person name="Safavi-Hemami H."/>
            <person name="Kaewkong W."/>
            <person name="Bertrand D."/>
            <person name="Gao S."/>
            <person name="Seet Q."/>
            <person name="Wongkham S."/>
            <person name="Teh B.T."/>
            <person name="Wongkham C."/>
            <person name="Intapan P.M."/>
            <person name="Maleewong W."/>
            <person name="Yang X."/>
            <person name="Hu M."/>
            <person name="Wang Z."/>
            <person name="Hofmann A."/>
            <person name="Sternberg P.W."/>
            <person name="Tan P."/>
            <person name="Wang J."/>
            <person name="Gasser R.B."/>
        </authorList>
    </citation>
    <scope>NUCLEOTIDE SEQUENCE [LARGE SCALE GENOMIC DNA]</scope>
</reference>
<keyword evidence="3" id="KW-1185">Reference proteome</keyword>
<feature type="region of interest" description="Disordered" evidence="1">
    <location>
        <begin position="54"/>
        <end position="84"/>
    </location>
</feature>
<evidence type="ECO:0000313" key="2">
    <source>
        <dbReference type="EMBL" id="KER26949.1"/>
    </source>
</evidence>
<name>A0A075AEQ2_OPIVI</name>
<dbReference type="KEGG" id="ovi:T265_05927"/>
<feature type="compositionally biased region" description="Polar residues" evidence="1">
    <location>
        <begin position="54"/>
        <end position="83"/>
    </location>
</feature>
<gene>
    <name evidence="2" type="ORF">T265_05927</name>
</gene>
<dbReference type="CTD" id="20320109"/>